<evidence type="ECO:0000256" key="1">
    <source>
        <dbReference type="SAM" id="MobiDB-lite"/>
    </source>
</evidence>
<dbReference type="InterPro" id="IPR003034">
    <property type="entry name" value="SAP_dom"/>
</dbReference>
<dbReference type="GO" id="GO:0003723">
    <property type="term" value="F:RNA binding"/>
    <property type="evidence" value="ECO:0007669"/>
    <property type="project" value="TreeGrafter"/>
</dbReference>
<feature type="compositionally biased region" description="Low complexity" evidence="1">
    <location>
        <begin position="222"/>
        <end position="233"/>
    </location>
</feature>
<dbReference type="InterPro" id="IPR034257">
    <property type="entry name" value="Acinus_RRM"/>
</dbReference>
<feature type="compositionally biased region" description="Basic and acidic residues" evidence="1">
    <location>
        <begin position="93"/>
        <end position="103"/>
    </location>
</feature>
<dbReference type="GO" id="GO:0008380">
    <property type="term" value="P:RNA splicing"/>
    <property type="evidence" value="ECO:0007669"/>
    <property type="project" value="TreeGrafter"/>
</dbReference>
<reference evidence="3 4" key="1">
    <citation type="submission" date="2020-08" db="EMBL/GenBank/DDBJ databases">
        <authorList>
            <person name="Hejnol A."/>
        </authorList>
    </citation>
    <scope>NUCLEOTIDE SEQUENCE [LARGE SCALE GENOMIC DNA]</scope>
</reference>
<dbReference type="Proteomes" id="UP000549394">
    <property type="component" value="Unassembled WGS sequence"/>
</dbReference>
<dbReference type="SUPFAM" id="SSF68906">
    <property type="entry name" value="SAP domain"/>
    <property type="match status" value="1"/>
</dbReference>
<feature type="compositionally biased region" description="Basic residues" evidence="1">
    <location>
        <begin position="657"/>
        <end position="666"/>
    </location>
</feature>
<gene>
    <name evidence="3" type="ORF">DGYR_LOCUS11886</name>
</gene>
<feature type="region of interest" description="Disordered" evidence="1">
    <location>
        <begin position="169"/>
        <end position="357"/>
    </location>
</feature>
<dbReference type="InterPro" id="IPR052793">
    <property type="entry name" value="EJC-associated_protein"/>
</dbReference>
<dbReference type="Pfam" id="PF16294">
    <property type="entry name" value="RSB_motif"/>
    <property type="match status" value="1"/>
</dbReference>
<feature type="region of interest" description="Disordered" evidence="1">
    <location>
        <begin position="500"/>
        <end position="576"/>
    </location>
</feature>
<dbReference type="InterPro" id="IPR012677">
    <property type="entry name" value="Nucleotide-bd_a/b_plait_sf"/>
</dbReference>
<feature type="region of interest" description="Disordered" evidence="1">
    <location>
        <begin position="47"/>
        <end position="75"/>
    </location>
</feature>
<name>A0A7I8W7R5_9ANNE</name>
<dbReference type="PANTHER" id="PTHR46589:SF1">
    <property type="entry name" value="APOPTOTIC CHROMATIN CONDENSATION INDUCER IN THE NUCLEUS"/>
    <property type="match status" value="1"/>
</dbReference>
<evidence type="ECO:0000313" key="3">
    <source>
        <dbReference type="EMBL" id="CAD5124332.1"/>
    </source>
</evidence>
<dbReference type="Gene3D" id="3.30.70.330">
    <property type="match status" value="1"/>
</dbReference>
<dbReference type="GO" id="GO:0061574">
    <property type="term" value="C:ASAP complex"/>
    <property type="evidence" value="ECO:0007669"/>
    <property type="project" value="TreeGrafter"/>
</dbReference>
<feature type="compositionally biased region" description="Basic and acidic residues" evidence="1">
    <location>
        <begin position="610"/>
        <end position="656"/>
    </location>
</feature>
<proteinExistence type="predicted"/>
<feature type="compositionally biased region" description="Polar residues" evidence="1">
    <location>
        <begin position="47"/>
        <end position="67"/>
    </location>
</feature>
<feature type="region of interest" description="Disordered" evidence="1">
    <location>
        <begin position="93"/>
        <end position="115"/>
    </location>
</feature>
<dbReference type="Pfam" id="PF02037">
    <property type="entry name" value="SAP"/>
    <property type="match status" value="1"/>
</dbReference>
<feature type="region of interest" description="Disordered" evidence="1">
    <location>
        <begin position="606"/>
        <end position="666"/>
    </location>
</feature>
<dbReference type="InterPro" id="IPR035979">
    <property type="entry name" value="RBD_domain_sf"/>
</dbReference>
<comment type="caution">
    <text evidence="3">The sequence shown here is derived from an EMBL/GenBank/DDBJ whole genome shotgun (WGS) entry which is preliminary data.</text>
</comment>
<dbReference type="PANTHER" id="PTHR46589">
    <property type="entry name" value="APOPTOTIC CHROMATIN CONDENSATION INDUCER IN THE NUCLEUS"/>
    <property type="match status" value="1"/>
</dbReference>
<dbReference type="OrthoDB" id="5348404at2759"/>
<feature type="compositionally biased region" description="Basic and acidic residues" evidence="1">
    <location>
        <begin position="293"/>
        <end position="302"/>
    </location>
</feature>
<feature type="domain" description="SAP" evidence="2">
    <location>
        <begin position="13"/>
        <end position="47"/>
    </location>
</feature>
<evidence type="ECO:0000313" key="4">
    <source>
        <dbReference type="Proteomes" id="UP000549394"/>
    </source>
</evidence>
<dbReference type="SMART" id="SM00513">
    <property type="entry name" value="SAP"/>
    <property type="match status" value="1"/>
</dbReference>
<dbReference type="Gene3D" id="1.10.720.30">
    <property type="entry name" value="SAP domain"/>
    <property type="match status" value="1"/>
</dbReference>
<sequence>MEKEVYMIGDKSITELRVVDLKKELELRKLSKSGSKIELVKRLKNYMRNQRSQSDTSENENQTSKATDSGDGPNDFVKQYLEKQQRTYEQMCHEKEKIEDKPTLRSTKSQPANKDKIADGSISFLIVLKFIYIYPICTINLPLNEKEADKQPSENSDLAVESNVKPVLESKASKIDNTASNQEDESSSPASNEDDPKDDLKDKEIVKEKQVDDEPKKSDNCSVEGSESEGSSSKDNMEEDKKREKDPTEERLISKSSQAKDTPEDFLPSSPSKSPSNDQAKDDVISNSNQSEHTNEESKPEYLSEDQIDNDEISMEVNSDGLELKKSEKNHTEKNIINESREVQPTKRKLISPPSTEINEKKRVITTTRQASKIDLDDSLRPVREKSASPARQQPSRVILVRNLVRPFTIGQLKSVLNRNNPIINDLFWIDNIKSFCYAVYETEEAASDMRNFLDNSKWPSSNPKLLKVDFSSEQEVYNHLVADKPDAIKLLKIDESKLEKPKRRDNRQVERERRVSDRDARDSLRDEKREKNREVDRSRRDHVREWDREKIRRSPQRDEGRSRSPRRREREERYEKIHQNAPAKLLDDLFHKTQAVPAIYWLPLTDEGAQLRDETRKKEKESREQRRREREEEEKQKRRKELYESEPKQRYEELSRRRRNNSNSD</sequence>
<feature type="compositionally biased region" description="Basic and acidic residues" evidence="1">
    <location>
        <begin position="235"/>
        <end position="253"/>
    </location>
</feature>
<dbReference type="CDD" id="cd12432">
    <property type="entry name" value="RRM_ACINU"/>
    <property type="match status" value="1"/>
</dbReference>
<protein>
    <submittedName>
        <fullName evidence="3">DgyrCDS12624</fullName>
    </submittedName>
</protein>
<organism evidence="3 4">
    <name type="scientific">Dimorphilus gyrociliatus</name>
    <dbReference type="NCBI Taxonomy" id="2664684"/>
    <lineage>
        <taxon>Eukaryota</taxon>
        <taxon>Metazoa</taxon>
        <taxon>Spiralia</taxon>
        <taxon>Lophotrochozoa</taxon>
        <taxon>Annelida</taxon>
        <taxon>Polychaeta</taxon>
        <taxon>Polychaeta incertae sedis</taxon>
        <taxon>Dinophilidae</taxon>
        <taxon>Dimorphilus</taxon>
    </lineage>
</organism>
<feature type="compositionally biased region" description="Basic and acidic residues" evidence="1">
    <location>
        <begin position="322"/>
        <end position="345"/>
    </location>
</feature>
<dbReference type="GO" id="GO:0071011">
    <property type="term" value="C:precatalytic spliceosome"/>
    <property type="evidence" value="ECO:0007669"/>
    <property type="project" value="TreeGrafter"/>
</dbReference>
<accession>A0A7I8W7R5</accession>
<keyword evidence="4" id="KW-1185">Reference proteome</keyword>
<feature type="compositionally biased region" description="Acidic residues" evidence="1">
    <location>
        <begin position="303"/>
        <end position="314"/>
    </location>
</feature>
<feature type="compositionally biased region" description="Basic and acidic residues" evidence="1">
    <location>
        <begin position="198"/>
        <end position="219"/>
    </location>
</feature>
<feature type="compositionally biased region" description="Polar residues" evidence="1">
    <location>
        <begin position="269"/>
        <end position="278"/>
    </location>
</feature>
<dbReference type="AlphaFoldDB" id="A0A7I8W7R5"/>
<dbReference type="InterPro" id="IPR036361">
    <property type="entry name" value="SAP_dom_sf"/>
</dbReference>
<dbReference type="InterPro" id="IPR032552">
    <property type="entry name" value="RSB_motif"/>
</dbReference>
<dbReference type="EMBL" id="CAJFCJ010000020">
    <property type="protein sequence ID" value="CAD5124332.1"/>
    <property type="molecule type" value="Genomic_DNA"/>
</dbReference>
<evidence type="ECO:0000259" key="2">
    <source>
        <dbReference type="PROSITE" id="PS50800"/>
    </source>
</evidence>
<feature type="compositionally biased region" description="Basic and acidic residues" evidence="1">
    <location>
        <begin position="507"/>
        <end position="576"/>
    </location>
</feature>
<dbReference type="SUPFAM" id="SSF54928">
    <property type="entry name" value="RNA-binding domain, RBD"/>
    <property type="match status" value="1"/>
</dbReference>
<dbReference type="PROSITE" id="PS50800">
    <property type="entry name" value="SAP"/>
    <property type="match status" value="1"/>
</dbReference>
<feature type="compositionally biased region" description="Acidic residues" evidence="1">
    <location>
        <begin position="182"/>
        <end position="197"/>
    </location>
</feature>